<keyword evidence="6" id="KW-0411">Iron-sulfur</keyword>
<evidence type="ECO:0000313" key="9">
    <source>
        <dbReference type="Proteomes" id="UP000287969"/>
    </source>
</evidence>
<dbReference type="InterPro" id="IPR006638">
    <property type="entry name" value="Elp3/MiaA/NifB-like_rSAM"/>
</dbReference>
<dbReference type="GO" id="GO:0003824">
    <property type="term" value="F:catalytic activity"/>
    <property type="evidence" value="ECO:0007669"/>
    <property type="project" value="InterPro"/>
</dbReference>
<comment type="cofactor">
    <cofactor evidence="1">
        <name>[4Fe-4S] cluster</name>
        <dbReference type="ChEBI" id="CHEBI:49883"/>
    </cofactor>
</comment>
<dbReference type="AlphaFoldDB" id="A0A410QC53"/>
<keyword evidence="4" id="KW-0479">Metal-binding</keyword>
<dbReference type="PANTHER" id="PTHR11135:SF0">
    <property type="entry name" value="ELONGATOR COMPLEX PROTEIN 3"/>
    <property type="match status" value="1"/>
</dbReference>
<keyword evidence="2" id="KW-0004">4Fe-4S</keyword>
<dbReference type="InterPro" id="IPR039661">
    <property type="entry name" value="ELP3"/>
</dbReference>
<dbReference type="Pfam" id="PF04055">
    <property type="entry name" value="Radical_SAM"/>
    <property type="match status" value="1"/>
</dbReference>
<evidence type="ECO:0000256" key="6">
    <source>
        <dbReference type="ARBA" id="ARBA00023014"/>
    </source>
</evidence>
<feature type="domain" description="Radical SAM core" evidence="7">
    <location>
        <begin position="1"/>
        <end position="231"/>
    </location>
</feature>
<proteinExistence type="predicted"/>
<dbReference type="InterPro" id="IPR058240">
    <property type="entry name" value="rSAM_sf"/>
</dbReference>
<organism evidence="8 9">
    <name type="scientific">Acidilutibacter cellobiosedens</name>
    <dbReference type="NCBI Taxonomy" id="2507161"/>
    <lineage>
        <taxon>Bacteria</taxon>
        <taxon>Bacillati</taxon>
        <taxon>Bacillota</taxon>
        <taxon>Tissierellia</taxon>
        <taxon>Tissierellales</taxon>
        <taxon>Acidilutibacteraceae</taxon>
        <taxon>Acidilutibacter</taxon>
    </lineage>
</organism>
<reference evidence="9" key="1">
    <citation type="submission" date="2019-01" db="EMBL/GenBank/DDBJ databases">
        <title>Draft genomes of a novel of Sporanaerobacter strains.</title>
        <authorList>
            <person name="Ma S."/>
        </authorList>
    </citation>
    <scope>NUCLEOTIDE SEQUENCE [LARGE SCALE GENOMIC DNA]</scope>
    <source>
        <strain evidence="9">NJN-17</strain>
    </source>
</reference>
<evidence type="ECO:0000313" key="8">
    <source>
        <dbReference type="EMBL" id="QAT61577.1"/>
    </source>
</evidence>
<accession>A0A410QC53</accession>
<name>A0A410QC53_9FIRM</name>
<keyword evidence="3" id="KW-0949">S-adenosyl-L-methionine</keyword>
<dbReference type="Proteomes" id="UP000287969">
    <property type="component" value="Chromosome"/>
</dbReference>
<dbReference type="SFLD" id="SFLDS00029">
    <property type="entry name" value="Radical_SAM"/>
    <property type="match status" value="1"/>
</dbReference>
<dbReference type="PANTHER" id="PTHR11135">
    <property type="entry name" value="HISTONE ACETYLTRANSFERASE-RELATED"/>
    <property type="match status" value="1"/>
</dbReference>
<dbReference type="SUPFAM" id="SSF102114">
    <property type="entry name" value="Radical SAM enzymes"/>
    <property type="match status" value="1"/>
</dbReference>
<dbReference type="EMBL" id="CP035282">
    <property type="protein sequence ID" value="QAT61577.1"/>
    <property type="molecule type" value="Genomic_DNA"/>
</dbReference>
<dbReference type="PROSITE" id="PS51918">
    <property type="entry name" value="RADICAL_SAM"/>
    <property type="match status" value="1"/>
</dbReference>
<dbReference type="Gene3D" id="3.80.30.20">
    <property type="entry name" value="tm_1862 like domain"/>
    <property type="match status" value="1"/>
</dbReference>
<dbReference type="SFLD" id="SFLDG01086">
    <property type="entry name" value="elongater_protein-like"/>
    <property type="match status" value="1"/>
</dbReference>
<dbReference type="RefSeq" id="WP_071138798.1">
    <property type="nucleotide sequence ID" value="NZ_CP035282.1"/>
</dbReference>
<dbReference type="SFLD" id="SFLDG01082">
    <property type="entry name" value="B12-binding_domain_containing"/>
    <property type="match status" value="1"/>
</dbReference>
<dbReference type="OrthoDB" id="9815044at2"/>
<dbReference type="GO" id="GO:0051539">
    <property type="term" value="F:4 iron, 4 sulfur cluster binding"/>
    <property type="evidence" value="ECO:0007669"/>
    <property type="project" value="UniProtKB-KW"/>
</dbReference>
<evidence type="ECO:0000256" key="1">
    <source>
        <dbReference type="ARBA" id="ARBA00001966"/>
    </source>
</evidence>
<sequence length="362" mass="42186">MSKDYYIIPIFVPHLGCPHNCVFCNQRRITGKTDEMDENKAQHIIEEHLSTIPSRRKDVEIAFYGGSFTGIDLNLQERLLNVAFKYKKEGAVDRIRLSTRPDYIDKLRLDILKKYHVDIIELGVQSLDDEVLILSGRGHNKEDVYRASDLIKSYGFKLGLQMMIGLPGDNMEKSLLTGREIIKMNPFCVRIYPTLVIKDTYLKDLYEKGEYVPLSLEEAIDISSKLLVLFERNNIDVIRIGLQPTENMTTGKDVVAGPFHPAFRQLVESRLYRDFLEEYFKNFQKEDIKNKIITIETKERNISPMAGQKSSNIKYLKELYDFSNIKVYKKDIDSQIIIVHIEDHYDIIDKKDILKNYFRDIV</sequence>
<evidence type="ECO:0000259" key="7">
    <source>
        <dbReference type="PROSITE" id="PS51918"/>
    </source>
</evidence>
<evidence type="ECO:0000256" key="3">
    <source>
        <dbReference type="ARBA" id="ARBA00022691"/>
    </source>
</evidence>
<dbReference type="GO" id="GO:0002926">
    <property type="term" value="P:tRNA wobble base 5-methoxycarbonylmethyl-2-thiouridinylation"/>
    <property type="evidence" value="ECO:0007669"/>
    <property type="project" value="TreeGrafter"/>
</dbReference>
<protein>
    <submittedName>
        <fullName evidence="8">Radical SAM protein</fullName>
    </submittedName>
</protein>
<dbReference type="CDD" id="cd01335">
    <property type="entry name" value="Radical_SAM"/>
    <property type="match status" value="1"/>
</dbReference>
<keyword evidence="5" id="KW-0408">Iron</keyword>
<dbReference type="FunFam" id="3.80.30.20:FF:000016">
    <property type="entry name" value="Oxygen-independent coproporphyrinogen III oxidase"/>
    <property type="match status" value="1"/>
</dbReference>
<dbReference type="SMART" id="SM00729">
    <property type="entry name" value="Elp3"/>
    <property type="match status" value="1"/>
</dbReference>
<evidence type="ECO:0000256" key="5">
    <source>
        <dbReference type="ARBA" id="ARBA00023004"/>
    </source>
</evidence>
<evidence type="ECO:0000256" key="2">
    <source>
        <dbReference type="ARBA" id="ARBA00022485"/>
    </source>
</evidence>
<dbReference type="KEGG" id="spoa:EQM13_08280"/>
<dbReference type="InterPro" id="IPR023404">
    <property type="entry name" value="rSAM_horseshoe"/>
</dbReference>
<gene>
    <name evidence="8" type="ORF">EQM13_08280</name>
</gene>
<dbReference type="InterPro" id="IPR032432">
    <property type="entry name" value="Radical_SAM_C"/>
</dbReference>
<dbReference type="Pfam" id="PF16199">
    <property type="entry name" value="Radical_SAM_C"/>
    <property type="match status" value="1"/>
</dbReference>
<dbReference type="GO" id="GO:0005737">
    <property type="term" value="C:cytoplasm"/>
    <property type="evidence" value="ECO:0007669"/>
    <property type="project" value="TreeGrafter"/>
</dbReference>
<keyword evidence="9" id="KW-1185">Reference proteome</keyword>
<dbReference type="InterPro" id="IPR007197">
    <property type="entry name" value="rSAM"/>
</dbReference>
<evidence type="ECO:0000256" key="4">
    <source>
        <dbReference type="ARBA" id="ARBA00022723"/>
    </source>
</evidence>
<dbReference type="GO" id="GO:0046872">
    <property type="term" value="F:metal ion binding"/>
    <property type="evidence" value="ECO:0007669"/>
    <property type="project" value="UniProtKB-KW"/>
</dbReference>